<organism evidence="7 8">
    <name type="scientific">Ferroacidibacillus organovorans</name>
    <dbReference type="NCBI Taxonomy" id="1765683"/>
    <lineage>
        <taxon>Bacteria</taxon>
        <taxon>Bacillati</taxon>
        <taxon>Bacillota</taxon>
        <taxon>Bacilli</taxon>
        <taxon>Bacillales</taxon>
        <taxon>Alicyclobacillaceae</taxon>
        <taxon>Ferroacidibacillus</taxon>
    </lineage>
</organism>
<dbReference type="CDD" id="cd03220">
    <property type="entry name" value="ABC_KpsT_Wzt"/>
    <property type="match status" value="1"/>
</dbReference>
<name>A0A1V4ER80_9BACL</name>
<dbReference type="InterPro" id="IPR015860">
    <property type="entry name" value="ABC_transpr_TagH-like"/>
</dbReference>
<keyword evidence="3" id="KW-0547">Nucleotide-binding</keyword>
<reference evidence="7 8" key="1">
    <citation type="submission" date="2017-02" db="EMBL/GenBank/DDBJ databases">
        <title>Draft genome of Acidibacillus ferrooxidans Huett2.</title>
        <authorList>
            <person name="Schopf S."/>
        </authorList>
    </citation>
    <scope>NUCLEOTIDE SEQUENCE [LARGE SCALE GENOMIC DNA]</scope>
    <source>
        <strain evidence="7 8">Huett2</strain>
    </source>
</reference>
<dbReference type="InterPro" id="IPR027417">
    <property type="entry name" value="P-loop_NTPase"/>
</dbReference>
<sequence length="252" mass="27754">MSVVSFEGVTKYFRLGHRSTGIKDIFVALMSKNKRPPRMYDHYVLRDVSFTVGKGETFGIIGPNGSGKSTILKLAAGIINPNKGQVKIKGRVSSLLEVGAGFQPDLTGRENIFLYGTILGLTKKTIKSQIENIIDFSGVDPKFIDEPVKYYSSGMYMRLAFSVAVNVVPDVLIADEVLSVGDEQFQQKCISKIDEMRKQGVTVLYVSHDLATVQKLCSNVLYLRPGGLATISSATSQILKYREDNSENDITI</sequence>
<feature type="domain" description="ABC transporter" evidence="6">
    <location>
        <begin position="20"/>
        <end position="250"/>
    </location>
</feature>
<dbReference type="PANTHER" id="PTHR46743:SF2">
    <property type="entry name" value="TEICHOIC ACIDS EXPORT ATP-BINDING PROTEIN TAGH"/>
    <property type="match status" value="1"/>
</dbReference>
<evidence type="ECO:0000259" key="6">
    <source>
        <dbReference type="PROSITE" id="PS50893"/>
    </source>
</evidence>
<comment type="caution">
    <text evidence="7">The sequence shown here is derived from an EMBL/GenBank/DDBJ whole genome shotgun (WGS) entry which is preliminary data.</text>
</comment>
<keyword evidence="8" id="KW-1185">Reference proteome</keyword>
<accession>A0A1V4ER80</accession>
<dbReference type="GO" id="GO:0140359">
    <property type="term" value="F:ABC-type transporter activity"/>
    <property type="evidence" value="ECO:0007669"/>
    <property type="project" value="InterPro"/>
</dbReference>
<keyword evidence="2" id="KW-0813">Transport</keyword>
<keyword evidence="5" id="KW-1278">Translocase</keyword>
<evidence type="ECO:0000256" key="2">
    <source>
        <dbReference type="ARBA" id="ARBA00022448"/>
    </source>
</evidence>
<dbReference type="GO" id="GO:0016020">
    <property type="term" value="C:membrane"/>
    <property type="evidence" value="ECO:0007669"/>
    <property type="project" value="InterPro"/>
</dbReference>
<evidence type="ECO:0000256" key="3">
    <source>
        <dbReference type="ARBA" id="ARBA00022741"/>
    </source>
</evidence>
<evidence type="ECO:0000256" key="4">
    <source>
        <dbReference type="ARBA" id="ARBA00022840"/>
    </source>
</evidence>
<gene>
    <name evidence="7" type="ORF">B2M26_11770</name>
</gene>
<dbReference type="RefSeq" id="WP_079291370.1">
    <property type="nucleotide sequence ID" value="NZ_MWPS01000028.1"/>
</dbReference>
<comment type="similarity">
    <text evidence="1">Belongs to the ABC transporter superfamily.</text>
</comment>
<evidence type="ECO:0000313" key="7">
    <source>
        <dbReference type="EMBL" id="OPG15445.1"/>
    </source>
</evidence>
<evidence type="ECO:0000256" key="5">
    <source>
        <dbReference type="ARBA" id="ARBA00022967"/>
    </source>
</evidence>
<protein>
    <recommendedName>
        <fullName evidence="6">ABC transporter domain-containing protein</fullName>
    </recommendedName>
</protein>
<dbReference type="EMBL" id="MWPS01000028">
    <property type="protein sequence ID" value="OPG15445.1"/>
    <property type="molecule type" value="Genomic_DNA"/>
</dbReference>
<dbReference type="InterPro" id="IPR003593">
    <property type="entry name" value="AAA+_ATPase"/>
</dbReference>
<dbReference type="InterPro" id="IPR050683">
    <property type="entry name" value="Bact_Polysacc_Export_ATP-bd"/>
</dbReference>
<dbReference type="SMART" id="SM00382">
    <property type="entry name" value="AAA"/>
    <property type="match status" value="1"/>
</dbReference>
<dbReference type="Proteomes" id="UP000190229">
    <property type="component" value="Unassembled WGS sequence"/>
</dbReference>
<dbReference type="AlphaFoldDB" id="A0A1V4ER80"/>
<dbReference type="PANTHER" id="PTHR46743">
    <property type="entry name" value="TEICHOIC ACIDS EXPORT ATP-BINDING PROTEIN TAGH"/>
    <property type="match status" value="1"/>
</dbReference>
<dbReference type="GO" id="GO:0005524">
    <property type="term" value="F:ATP binding"/>
    <property type="evidence" value="ECO:0007669"/>
    <property type="project" value="UniProtKB-KW"/>
</dbReference>
<dbReference type="InterPro" id="IPR003439">
    <property type="entry name" value="ABC_transporter-like_ATP-bd"/>
</dbReference>
<evidence type="ECO:0000313" key="8">
    <source>
        <dbReference type="Proteomes" id="UP000190229"/>
    </source>
</evidence>
<dbReference type="SUPFAM" id="SSF52540">
    <property type="entry name" value="P-loop containing nucleoside triphosphate hydrolases"/>
    <property type="match status" value="1"/>
</dbReference>
<dbReference type="Pfam" id="PF00005">
    <property type="entry name" value="ABC_tran"/>
    <property type="match status" value="1"/>
</dbReference>
<keyword evidence="4" id="KW-0067">ATP-binding</keyword>
<evidence type="ECO:0000256" key="1">
    <source>
        <dbReference type="ARBA" id="ARBA00005417"/>
    </source>
</evidence>
<dbReference type="PROSITE" id="PS50893">
    <property type="entry name" value="ABC_TRANSPORTER_2"/>
    <property type="match status" value="1"/>
</dbReference>
<proteinExistence type="inferred from homology"/>
<dbReference type="GO" id="GO:0016887">
    <property type="term" value="F:ATP hydrolysis activity"/>
    <property type="evidence" value="ECO:0007669"/>
    <property type="project" value="InterPro"/>
</dbReference>
<dbReference type="Gene3D" id="3.40.50.300">
    <property type="entry name" value="P-loop containing nucleotide triphosphate hydrolases"/>
    <property type="match status" value="1"/>
</dbReference>